<organism evidence="2 3">
    <name type="scientific">Aldrovandia affinis</name>
    <dbReference type="NCBI Taxonomy" id="143900"/>
    <lineage>
        <taxon>Eukaryota</taxon>
        <taxon>Metazoa</taxon>
        <taxon>Chordata</taxon>
        <taxon>Craniata</taxon>
        <taxon>Vertebrata</taxon>
        <taxon>Euteleostomi</taxon>
        <taxon>Actinopterygii</taxon>
        <taxon>Neopterygii</taxon>
        <taxon>Teleostei</taxon>
        <taxon>Notacanthiformes</taxon>
        <taxon>Halosauridae</taxon>
        <taxon>Aldrovandia</taxon>
    </lineage>
</organism>
<evidence type="ECO:0000313" key="2">
    <source>
        <dbReference type="EMBL" id="KAJ8404841.1"/>
    </source>
</evidence>
<feature type="region of interest" description="Disordered" evidence="1">
    <location>
        <begin position="79"/>
        <end position="101"/>
    </location>
</feature>
<comment type="caution">
    <text evidence="2">The sequence shown here is derived from an EMBL/GenBank/DDBJ whole genome shotgun (WGS) entry which is preliminary data.</text>
</comment>
<accession>A0AAD7SNK3</accession>
<dbReference type="EMBL" id="JAINUG010000051">
    <property type="protein sequence ID" value="KAJ8404841.1"/>
    <property type="molecule type" value="Genomic_DNA"/>
</dbReference>
<evidence type="ECO:0000256" key="1">
    <source>
        <dbReference type="SAM" id="MobiDB-lite"/>
    </source>
</evidence>
<protein>
    <submittedName>
        <fullName evidence="2">Uncharacterized protein</fullName>
    </submittedName>
</protein>
<feature type="compositionally biased region" description="Basic residues" evidence="1">
    <location>
        <begin position="36"/>
        <end position="48"/>
    </location>
</feature>
<dbReference type="AlphaFoldDB" id="A0AAD7SNK3"/>
<dbReference type="Proteomes" id="UP001221898">
    <property type="component" value="Unassembled WGS sequence"/>
</dbReference>
<keyword evidence="3" id="KW-1185">Reference proteome</keyword>
<proteinExistence type="predicted"/>
<sequence length="101" mass="10957">MPFNRQQFELRPSAPRRRLPLSPAAPFNEPGPGLIKSRRRGARQRAGRPGRAERARRGPAHIAVAGSRVPRSRPALMMAAGAGSREPGAFGGLPQSGRWSR</sequence>
<name>A0AAD7SNK3_9TELE</name>
<reference evidence="2" key="1">
    <citation type="journal article" date="2023" name="Science">
        <title>Genome structures resolve the early diversification of teleost fishes.</title>
        <authorList>
            <person name="Parey E."/>
            <person name="Louis A."/>
            <person name="Montfort J."/>
            <person name="Bouchez O."/>
            <person name="Roques C."/>
            <person name="Iampietro C."/>
            <person name="Lluch J."/>
            <person name="Castinel A."/>
            <person name="Donnadieu C."/>
            <person name="Desvignes T."/>
            <person name="Floi Bucao C."/>
            <person name="Jouanno E."/>
            <person name="Wen M."/>
            <person name="Mejri S."/>
            <person name="Dirks R."/>
            <person name="Jansen H."/>
            <person name="Henkel C."/>
            <person name="Chen W.J."/>
            <person name="Zahm M."/>
            <person name="Cabau C."/>
            <person name="Klopp C."/>
            <person name="Thompson A.W."/>
            <person name="Robinson-Rechavi M."/>
            <person name="Braasch I."/>
            <person name="Lecointre G."/>
            <person name="Bobe J."/>
            <person name="Postlethwait J.H."/>
            <person name="Berthelot C."/>
            <person name="Roest Crollius H."/>
            <person name="Guiguen Y."/>
        </authorList>
    </citation>
    <scope>NUCLEOTIDE SEQUENCE</scope>
    <source>
        <strain evidence="2">NC1722</strain>
    </source>
</reference>
<feature type="region of interest" description="Disordered" evidence="1">
    <location>
        <begin position="1"/>
        <end position="60"/>
    </location>
</feature>
<evidence type="ECO:0000313" key="3">
    <source>
        <dbReference type="Proteomes" id="UP001221898"/>
    </source>
</evidence>
<gene>
    <name evidence="2" type="ORF">AAFF_G00332280</name>
</gene>